<sequence length="343" mass="37347">MKKMRSIYLLLLISTATLFTSCSDDDDVTGTDDDMVEDASWLFATTHSGEIVQYNLSTGESISVSSSSNDAEGAYYDEEEDALTIVSRDPAQVQYYSGIEMWDEMSSSADADFSGTMDLQSPRDIAVNDDVYVISDNADVDGDDNTADGRFYIYTKTDSGFTLRNTVTVNFKVWGIEFIGGHLYAIVDTTNMLARFDNFTTSNTTDANVEASKMIAIEGIVRTHGLDYDDNTMVLTDIGDASDDSDGALHVIPNFDSKFNDTEDGGMLAISEQMRTSGSNTHLGNPVNVVYDEDSDMIYVAELANGGGRVLEFSNVSSESGNMSPSMDNMLSGVSALFLEDED</sequence>
<protein>
    <submittedName>
        <fullName evidence="2">Uncharacterized protein</fullName>
    </submittedName>
</protein>
<dbReference type="SUPFAM" id="SSF63825">
    <property type="entry name" value="YWTD domain"/>
    <property type="match status" value="1"/>
</dbReference>
<feature type="chain" id="PRO_5046511040" evidence="1">
    <location>
        <begin position="25"/>
        <end position="343"/>
    </location>
</feature>
<feature type="signal peptide" evidence="1">
    <location>
        <begin position="1"/>
        <end position="24"/>
    </location>
</feature>
<keyword evidence="3" id="KW-1185">Reference proteome</keyword>
<dbReference type="Proteomes" id="UP001262582">
    <property type="component" value="Unassembled WGS sequence"/>
</dbReference>
<dbReference type="PROSITE" id="PS51257">
    <property type="entry name" value="PROKAR_LIPOPROTEIN"/>
    <property type="match status" value="1"/>
</dbReference>
<organism evidence="2 3">
    <name type="scientific">Autumnicola musiva</name>
    <dbReference type="NCBI Taxonomy" id="3075589"/>
    <lineage>
        <taxon>Bacteria</taxon>
        <taxon>Pseudomonadati</taxon>
        <taxon>Bacteroidota</taxon>
        <taxon>Flavobacteriia</taxon>
        <taxon>Flavobacteriales</taxon>
        <taxon>Flavobacteriaceae</taxon>
        <taxon>Autumnicola</taxon>
    </lineage>
</organism>
<name>A0ABU3DAB0_9FLAO</name>
<evidence type="ECO:0000313" key="3">
    <source>
        <dbReference type="Proteomes" id="UP001262582"/>
    </source>
</evidence>
<keyword evidence="1" id="KW-0732">Signal</keyword>
<proteinExistence type="predicted"/>
<dbReference type="EMBL" id="JAVRHK010000021">
    <property type="protein sequence ID" value="MDT0678444.1"/>
    <property type="molecule type" value="Genomic_DNA"/>
</dbReference>
<evidence type="ECO:0000256" key="1">
    <source>
        <dbReference type="SAM" id="SignalP"/>
    </source>
</evidence>
<reference evidence="2 3" key="1">
    <citation type="submission" date="2023-09" db="EMBL/GenBank/DDBJ databases">
        <authorList>
            <person name="Rey-Velasco X."/>
        </authorList>
    </citation>
    <scope>NUCLEOTIDE SEQUENCE [LARGE SCALE GENOMIC DNA]</scope>
    <source>
        <strain evidence="2 3">F117</strain>
    </source>
</reference>
<evidence type="ECO:0000313" key="2">
    <source>
        <dbReference type="EMBL" id="MDT0678444.1"/>
    </source>
</evidence>
<gene>
    <name evidence="2" type="ORF">RM539_17820</name>
</gene>
<accession>A0ABU3DAB0</accession>
<comment type="caution">
    <text evidence="2">The sequence shown here is derived from an EMBL/GenBank/DDBJ whole genome shotgun (WGS) entry which is preliminary data.</text>
</comment>
<dbReference type="RefSeq" id="WP_311504779.1">
    <property type="nucleotide sequence ID" value="NZ_JAVRHK010000021.1"/>
</dbReference>